<dbReference type="InterPro" id="IPR012336">
    <property type="entry name" value="Thioredoxin-like_fold"/>
</dbReference>
<keyword evidence="4" id="KW-0249">Electron transport</keyword>
<dbReference type="Gene3D" id="3.40.30.10">
    <property type="entry name" value="Glutaredoxin"/>
    <property type="match status" value="1"/>
</dbReference>
<evidence type="ECO:0000256" key="6">
    <source>
        <dbReference type="ARBA" id="ARBA00023157"/>
    </source>
</evidence>
<proteinExistence type="inferred from homology"/>
<name>A0A6B0VRJ5_9EURY</name>
<keyword evidence="11" id="KW-1185">Reference proteome</keyword>
<evidence type="ECO:0000256" key="3">
    <source>
        <dbReference type="ARBA" id="ARBA00022729"/>
    </source>
</evidence>
<evidence type="ECO:0000256" key="1">
    <source>
        <dbReference type="ARBA" id="ARBA00005791"/>
    </source>
</evidence>
<dbReference type="GO" id="GO:0016491">
    <property type="term" value="F:oxidoreductase activity"/>
    <property type="evidence" value="ECO:0007669"/>
    <property type="project" value="UniProtKB-KW"/>
</dbReference>
<gene>
    <name evidence="10" type="ORF">GS429_19170</name>
</gene>
<evidence type="ECO:0000256" key="8">
    <source>
        <dbReference type="SAM" id="MobiDB-lite"/>
    </source>
</evidence>
<dbReference type="AlphaFoldDB" id="A0A6B0VRJ5"/>
<dbReference type="RefSeq" id="WP_160067171.1">
    <property type="nucleotide sequence ID" value="NZ_WUYX01000069.1"/>
</dbReference>
<evidence type="ECO:0000313" key="11">
    <source>
        <dbReference type="Proteomes" id="UP000434101"/>
    </source>
</evidence>
<feature type="compositionally biased region" description="Acidic residues" evidence="8">
    <location>
        <begin position="29"/>
        <end position="40"/>
    </location>
</feature>
<protein>
    <submittedName>
        <fullName evidence="10">Thioredoxin domain-containing protein</fullName>
    </submittedName>
</protein>
<organism evidence="10 11">
    <name type="scientific">Natronorubrum halalkaliphilum</name>
    <dbReference type="NCBI Taxonomy" id="2691917"/>
    <lineage>
        <taxon>Archaea</taxon>
        <taxon>Methanobacteriati</taxon>
        <taxon>Methanobacteriota</taxon>
        <taxon>Stenosarchaea group</taxon>
        <taxon>Halobacteria</taxon>
        <taxon>Halobacteriales</taxon>
        <taxon>Natrialbaceae</taxon>
        <taxon>Natronorubrum</taxon>
    </lineage>
</organism>
<evidence type="ECO:0000256" key="7">
    <source>
        <dbReference type="ARBA" id="ARBA00023284"/>
    </source>
</evidence>
<reference evidence="10 11" key="1">
    <citation type="submission" date="2020-01" db="EMBL/GenBank/DDBJ databases">
        <title>Natronorubrum sp. JWXQ-INN 674 isolated from Inner Mongolia Autonomous Region of China.</title>
        <authorList>
            <person name="Xue Q."/>
        </authorList>
    </citation>
    <scope>NUCLEOTIDE SEQUENCE [LARGE SCALE GENOMIC DNA]</scope>
    <source>
        <strain evidence="10 11">JWXQ-INN-674</strain>
    </source>
</reference>
<dbReference type="PROSITE" id="PS51257">
    <property type="entry name" value="PROKAR_LIPOPROTEIN"/>
    <property type="match status" value="1"/>
</dbReference>
<dbReference type="PANTHER" id="PTHR13887:SF14">
    <property type="entry name" value="DISULFIDE BOND FORMATION PROTEIN D"/>
    <property type="match status" value="1"/>
</dbReference>
<dbReference type="PANTHER" id="PTHR13887">
    <property type="entry name" value="GLUTATHIONE S-TRANSFERASE KAPPA"/>
    <property type="match status" value="1"/>
</dbReference>
<comment type="caution">
    <text evidence="10">The sequence shown here is derived from an EMBL/GenBank/DDBJ whole genome shotgun (WGS) entry which is preliminary data.</text>
</comment>
<dbReference type="SUPFAM" id="SSF52833">
    <property type="entry name" value="Thioredoxin-like"/>
    <property type="match status" value="1"/>
</dbReference>
<keyword evidence="3" id="KW-0732">Signal</keyword>
<dbReference type="OrthoDB" id="15256at2157"/>
<feature type="region of interest" description="Disordered" evidence="8">
    <location>
        <begin position="28"/>
        <end position="47"/>
    </location>
</feature>
<dbReference type="EMBL" id="WUYX01000069">
    <property type="protein sequence ID" value="MXV64148.1"/>
    <property type="molecule type" value="Genomic_DNA"/>
</dbReference>
<keyword evidence="5" id="KW-0560">Oxidoreductase</keyword>
<accession>A0A6B0VRJ5</accession>
<evidence type="ECO:0000256" key="2">
    <source>
        <dbReference type="ARBA" id="ARBA00007787"/>
    </source>
</evidence>
<sequence length="213" mass="22872">MNRRSFLSLVGAGATLSLAGCTSLLEGGTPDDLEDVEPDSDQLPVPTLGSGPITVDVYEDLGCPACHEFQATVFPVLEREVIDSDEITYRHYDFPVGAADESVAMANAARAVQDETRTDEEPTGAFFEYKTAVINHDDWSDEELATLAETVDVDPDAVSDALENGTYYPTLVADRNRGDDEGVDRTPTVIVDGNTVEDPTDPDAVVDAIEDAL</sequence>
<keyword evidence="7" id="KW-0676">Redox-active center</keyword>
<comment type="similarity">
    <text evidence="2">Belongs to the glutaredoxin family.</text>
</comment>
<comment type="similarity">
    <text evidence="1">Belongs to the thioredoxin family. DsbA subfamily.</text>
</comment>
<evidence type="ECO:0000256" key="4">
    <source>
        <dbReference type="ARBA" id="ARBA00022982"/>
    </source>
</evidence>
<evidence type="ECO:0000313" key="10">
    <source>
        <dbReference type="EMBL" id="MXV64148.1"/>
    </source>
</evidence>
<dbReference type="Proteomes" id="UP000434101">
    <property type="component" value="Unassembled WGS sequence"/>
</dbReference>
<feature type="domain" description="Thioredoxin-like fold" evidence="9">
    <location>
        <begin position="52"/>
        <end position="211"/>
    </location>
</feature>
<keyword evidence="4" id="KW-0813">Transport</keyword>
<dbReference type="Pfam" id="PF13462">
    <property type="entry name" value="Thioredoxin_4"/>
    <property type="match status" value="1"/>
</dbReference>
<dbReference type="InterPro" id="IPR036249">
    <property type="entry name" value="Thioredoxin-like_sf"/>
</dbReference>
<keyword evidence="6" id="KW-1015">Disulfide bond</keyword>
<evidence type="ECO:0000256" key="5">
    <source>
        <dbReference type="ARBA" id="ARBA00023002"/>
    </source>
</evidence>
<evidence type="ECO:0000259" key="9">
    <source>
        <dbReference type="Pfam" id="PF13462"/>
    </source>
</evidence>